<reference evidence="1 2" key="1">
    <citation type="journal article" date="2016" name="Genome Announc.">
        <title>Complete Genome Sequence of Thiostrepton-Producing Streptomyces laurentii ATCC 31255.</title>
        <authorList>
            <person name="Doi K."/>
            <person name="Fujino Y."/>
            <person name="Nagayoshi Y."/>
            <person name="Ohshima T."/>
            <person name="Ogata S."/>
        </authorList>
    </citation>
    <scope>NUCLEOTIDE SEQUENCE [LARGE SCALE GENOMIC DNA]</scope>
    <source>
        <strain evidence="1 2">ATCC 31255</strain>
    </source>
</reference>
<proteinExistence type="predicted"/>
<dbReference type="Proteomes" id="UP000217676">
    <property type="component" value="Chromosome"/>
</dbReference>
<protein>
    <submittedName>
        <fullName evidence="1">Uncharacterized protein</fullName>
    </submittedName>
</protein>
<sequence>MWRPWLLDLFEGAGFKVLGEYRTWTDAYVVLHDESATWGIPGSPQLRAVHVSRDLRRLPHTARQA</sequence>
<evidence type="ECO:0000313" key="1">
    <source>
        <dbReference type="EMBL" id="BAU88032.1"/>
    </source>
</evidence>
<accession>A0A169PJ23</accession>
<dbReference type="KEGG" id="slau:SLA_7166"/>
<gene>
    <name evidence="1" type="ORF">SLA_7166</name>
</gene>
<evidence type="ECO:0000313" key="2">
    <source>
        <dbReference type="Proteomes" id="UP000217676"/>
    </source>
</evidence>
<keyword evidence="2" id="KW-1185">Reference proteome</keyword>
<organism evidence="1 2">
    <name type="scientific">Streptomyces laurentii</name>
    <dbReference type="NCBI Taxonomy" id="39478"/>
    <lineage>
        <taxon>Bacteria</taxon>
        <taxon>Bacillati</taxon>
        <taxon>Actinomycetota</taxon>
        <taxon>Actinomycetes</taxon>
        <taxon>Kitasatosporales</taxon>
        <taxon>Streptomycetaceae</taxon>
        <taxon>Streptomyces</taxon>
    </lineage>
</organism>
<name>A0A169PJ23_STRLU</name>
<dbReference type="AlphaFoldDB" id="A0A169PJ23"/>
<dbReference type="EMBL" id="AP017424">
    <property type="protein sequence ID" value="BAU88032.1"/>
    <property type="molecule type" value="Genomic_DNA"/>
</dbReference>